<dbReference type="OrthoDB" id="9794863at2"/>
<dbReference type="Proteomes" id="UP000245998">
    <property type="component" value="Unassembled WGS sequence"/>
</dbReference>
<gene>
    <name evidence="2" type="ORF">DCC39_01225</name>
</gene>
<dbReference type="InterPro" id="IPR004038">
    <property type="entry name" value="Ribosomal_eL8/eL30/eS12/Gad45"/>
</dbReference>
<dbReference type="SUPFAM" id="SSF55315">
    <property type="entry name" value="L30e-like"/>
    <property type="match status" value="1"/>
</dbReference>
<dbReference type="Pfam" id="PF01248">
    <property type="entry name" value="Ribosomal_L7Ae"/>
    <property type="match status" value="1"/>
</dbReference>
<evidence type="ECO:0000259" key="1">
    <source>
        <dbReference type="Pfam" id="PF01248"/>
    </source>
</evidence>
<dbReference type="EMBL" id="QCZG01000001">
    <property type="protein sequence ID" value="PWA13543.1"/>
    <property type="molecule type" value="Genomic_DNA"/>
</dbReference>
<dbReference type="AlphaFoldDB" id="A0A2U1K8F9"/>
<dbReference type="InterPro" id="IPR029064">
    <property type="entry name" value="Ribosomal_eL30-like_sf"/>
</dbReference>
<comment type="caution">
    <text evidence="2">The sequence shown here is derived from an EMBL/GenBank/DDBJ whole genome shotgun (WGS) entry which is preliminary data.</text>
</comment>
<dbReference type="Gene3D" id="3.30.1330.30">
    <property type="match status" value="1"/>
</dbReference>
<dbReference type="RefSeq" id="WP_116553047.1">
    <property type="nucleotide sequence ID" value="NZ_QCZG01000001.1"/>
</dbReference>
<dbReference type="NCBIfam" id="NF005825">
    <property type="entry name" value="PRK07714.1"/>
    <property type="match status" value="1"/>
</dbReference>
<sequence length="101" mass="11287">MENDNFYKLLGLANRARKIATGEEMVVNEIRKKRAKLVILSNDASASTKKKIQDKCNFYEVDFVEAGDREKLGQSIGKEQRVALAVLDEGFAAKLLINLGQ</sequence>
<name>A0A2U1K8F9_9BACI</name>
<protein>
    <recommendedName>
        <fullName evidence="1">Ribosomal protein eL8/eL30/eS12/Gadd45 domain-containing protein</fullName>
    </recommendedName>
</protein>
<accession>A0A2U1K8F9</accession>
<evidence type="ECO:0000313" key="2">
    <source>
        <dbReference type="EMBL" id="PWA13543.1"/>
    </source>
</evidence>
<organism evidence="2 3">
    <name type="scientific">Pueribacillus theae</name>
    <dbReference type="NCBI Taxonomy" id="2171751"/>
    <lineage>
        <taxon>Bacteria</taxon>
        <taxon>Bacillati</taxon>
        <taxon>Bacillota</taxon>
        <taxon>Bacilli</taxon>
        <taxon>Bacillales</taxon>
        <taxon>Bacillaceae</taxon>
        <taxon>Pueribacillus</taxon>
    </lineage>
</organism>
<reference evidence="2 3" key="1">
    <citation type="submission" date="2018-04" db="EMBL/GenBank/DDBJ databases">
        <title>Camelliibacillus theae gen. nov., sp. nov., isolated from Pu'er tea.</title>
        <authorList>
            <person name="Niu L."/>
        </authorList>
    </citation>
    <scope>NUCLEOTIDE SEQUENCE [LARGE SCALE GENOMIC DNA]</scope>
    <source>
        <strain evidence="2 3">T8</strain>
    </source>
</reference>
<evidence type="ECO:0000313" key="3">
    <source>
        <dbReference type="Proteomes" id="UP000245998"/>
    </source>
</evidence>
<keyword evidence="3" id="KW-1185">Reference proteome</keyword>
<feature type="domain" description="Ribosomal protein eL8/eL30/eS12/Gadd45" evidence="1">
    <location>
        <begin position="5"/>
        <end position="95"/>
    </location>
</feature>
<proteinExistence type="predicted"/>